<reference evidence="2 3" key="1">
    <citation type="journal article" date="2016" name="Nat. Commun.">
        <title>Thousands of microbial genomes shed light on interconnected biogeochemical processes in an aquifer system.</title>
        <authorList>
            <person name="Anantharaman K."/>
            <person name="Brown C.T."/>
            <person name="Hug L.A."/>
            <person name="Sharon I."/>
            <person name="Castelle C.J."/>
            <person name="Probst A.J."/>
            <person name="Thomas B.C."/>
            <person name="Singh A."/>
            <person name="Wilkins M.J."/>
            <person name="Karaoz U."/>
            <person name="Brodie E.L."/>
            <person name="Williams K.H."/>
            <person name="Hubbard S.S."/>
            <person name="Banfield J.F."/>
        </authorList>
    </citation>
    <scope>NUCLEOTIDE SEQUENCE [LARGE SCALE GENOMIC DNA]</scope>
</reference>
<name>A0A1F7GLE8_9BACT</name>
<dbReference type="InterPro" id="IPR002686">
    <property type="entry name" value="Transposase_17"/>
</dbReference>
<dbReference type="Proteomes" id="UP000176850">
    <property type="component" value="Unassembled WGS sequence"/>
</dbReference>
<protein>
    <recommendedName>
        <fullName evidence="1">Transposase IS200-like domain-containing protein</fullName>
    </recommendedName>
</protein>
<dbReference type="PANTHER" id="PTHR36966">
    <property type="entry name" value="REP-ASSOCIATED TYROSINE TRANSPOSASE"/>
    <property type="match status" value="1"/>
</dbReference>
<evidence type="ECO:0000259" key="1">
    <source>
        <dbReference type="SMART" id="SM01321"/>
    </source>
</evidence>
<comment type="caution">
    <text evidence="2">The sequence shown here is derived from an EMBL/GenBank/DDBJ whole genome shotgun (WGS) entry which is preliminary data.</text>
</comment>
<dbReference type="GO" id="GO:0006313">
    <property type="term" value="P:DNA transposition"/>
    <property type="evidence" value="ECO:0007669"/>
    <property type="project" value="InterPro"/>
</dbReference>
<evidence type="ECO:0000313" key="2">
    <source>
        <dbReference type="EMBL" id="OGK19788.1"/>
    </source>
</evidence>
<dbReference type="SUPFAM" id="SSF143422">
    <property type="entry name" value="Transposase IS200-like"/>
    <property type="match status" value="1"/>
</dbReference>
<gene>
    <name evidence="2" type="ORF">A2799_02760</name>
</gene>
<dbReference type="AlphaFoldDB" id="A0A1F7GLE8"/>
<dbReference type="InterPro" id="IPR036515">
    <property type="entry name" value="Transposase_17_sf"/>
</dbReference>
<dbReference type="SMART" id="SM01321">
    <property type="entry name" value="Y1_Tnp"/>
    <property type="match status" value="1"/>
</dbReference>
<dbReference type="EMBL" id="MFZH01000005">
    <property type="protein sequence ID" value="OGK19788.1"/>
    <property type="molecule type" value="Genomic_DNA"/>
</dbReference>
<dbReference type="Pfam" id="PF01797">
    <property type="entry name" value="Y1_Tnp"/>
    <property type="match status" value="1"/>
</dbReference>
<feature type="domain" description="Transposase IS200-like" evidence="1">
    <location>
        <begin position="16"/>
        <end position="157"/>
    </location>
</feature>
<proteinExistence type="predicted"/>
<dbReference type="GO" id="GO:0004803">
    <property type="term" value="F:transposase activity"/>
    <property type="evidence" value="ECO:0007669"/>
    <property type="project" value="InterPro"/>
</dbReference>
<evidence type="ECO:0000313" key="3">
    <source>
        <dbReference type="Proteomes" id="UP000176850"/>
    </source>
</evidence>
<dbReference type="PANTHER" id="PTHR36966:SF1">
    <property type="entry name" value="REP-ASSOCIATED TYROSINE TRANSPOSASE"/>
    <property type="match status" value="1"/>
</dbReference>
<dbReference type="Gene3D" id="3.30.70.1290">
    <property type="entry name" value="Transposase IS200-like"/>
    <property type="match status" value="1"/>
</dbReference>
<accession>A0A1F7GLE8</accession>
<sequence length="168" mass="20019">MKQTRKRLRLKGFDYSENGYYFVTACVDKKIEYFWNPICRGGFTTLPKPQLNQFGKIVKDCWIDLPNHYPNCALDEFVVMPNHIHGIVVINNTRAGYKPAPTEYAISEIMRGFKTFSSKKINLLPHSFMFKWQRSYYDHIIRSDNEFFAIKQYILDNPTNWDEDEYHQ</sequence>
<organism evidence="2 3">
    <name type="scientific">Candidatus Roizmanbacteria bacterium RIFCSPHIGHO2_01_FULL_39_24</name>
    <dbReference type="NCBI Taxonomy" id="1802032"/>
    <lineage>
        <taxon>Bacteria</taxon>
        <taxon>Candidatus Roizmaniibacteriota</taxon>
    </lineage>
</organism>
<dbReference type="InterPro" id="IPR052715">
    <property type="entry name" value="RAYT_transposase"/>
</dbReference>
<dbReference type="GO" id="GO:0043565">
    <property type="term" value="F:sequence-specific DNA binding"/>
    <property type="evidence" value="ECO:0007669"/>
    <property type="project" value="TreeGrafter"/>
</dbReference>